<dbReference type="EMBL" id="CP001102">
    <property type="protein sequence ID" value="ACP21045.1"/>
    <property type="molecule type" value="Genomic_DNA"/>
</dbReference>
<protein>
    <submittedName>
        <fullName evidence="1">Uncharacterized protein</fullName>
    </submittedName>
</protein>
<proteinExistence type="predicted"/>
<accession>C3L404</accession>
<dbReference type="eggNOG" id="COG3547">
    <property type="taxonomic scope" value="Bacteria"/>
</dbReference>
<keyword evidence="2" id="KW-1185">Reference proteome</keyword>
<sequence length="75" mass="8188">MDKDLQDLADLLGARERLIQARNSLLVPIKEMKQVGLGESAEKLEQACKSSILALEQEIKAIEAGLLAIVEGDQK</sequence>
<gene>
    <name evidence="1" type="ordered locus">Aasi_1778</name>
</gene>
<name>C3L404_AMOA5</name>
<reference evidence="1 2" key="1">
    <citation type="journal article" date="2010" name="J. Bacteriol.">
        <title>The genome of the amoeba symbiont 'Candidatus Amoebophilus asiaticus' reveals common mechanisms for host cell interaction among amoeba-associated bacteria.</title>
        <authorList>
            <person name="Schmitz-Esser S."/>
            <person name="Tischler P."/>
            <person name="Arnold R."/>
            <person name="Montanaro J."/>
            <person name="Wagner M."/>
            <person name="Rattei T."/>
            <person name="Horn M."/>
        </authorList>
    </citation>
    <scope>NUCLEOTIDE SEQUENCE [LARGE SCALE GENOMIC DNA]</scope>
    <source>
        <strain evidence="1 2">5a2</strain>
    </source>
</reference>
<evidence type="ECO:0000313" key="1">
    <source>
        <dbReference type="EMBL" id="ACP21045.1"/>
    </source>
</evidence>
<dbReference type="Proteomes" id="UP000001227">
    <property type="component" value="Chromosome"/>
</dbReference>
<dbReference type="AlphaFoldDB" id="C3L404"/>
<dbReference type="KEGG" id="aas:Aasi_1778"/>
<organism evidence="1 2">
    <name type="scientific">Amoebophilus asiaticus (strain 5a2)</name>
    <dbReference type="NCBI Taxonomy" id="452471"/>
    <lineage>
        <taxon>Bacteria</taxon>
        <taxon>Pseudomonadati</taxon>
        <taxon>Bacteroidota</taxon>
        <taxon>Cytophagia</taxon>
        <taxon>Cytophagales</taxon>
        <taxon>Amoebophilaceae</taxon>
        <taxon>Candidatus Amoebophilus</taxon>
    </lineage>
</organism>
<evidence type="ECO:0000313" key="2">
    <source>
        <dbReference type="Proteomes" id="UP000001227"/>
    </source>
</evidence>
<dbReference type="HOGENOM" id="CLU_2662982_0_0_10"/>